<dbReference type="PANTHER" id="PTHR11145">
    <property type="entry name" value="BTB/POZ DOMAIN-CONTAINING ADAPTER FOR CUL3-MEDIATED RHOA DEGRADATION PROTEIN FAMILY MEMBER"/>
    <property type="match status" value="1"/>
</dbReference>
<name>A0A8H7UZ85_9FUNG</name>
<proteinExistence type="predicted"/>
<dbReference type="Gene3D" id="3.30.710.10">
    <property type="entry name" value="Potassium Channel Kv1.1, Chain A"/>
    <property type="match status" value="1"/>
</dbReference>
<evidence type="ECO:0000259" key="2">
    <source>
        <dbReference type="SMART" id="SM00225"/>
    </source>
</evidence>
<keyword evidence="4" id="KW-1185">Reference proteome</keyword>
<accession>A0A8H7UZ85</accession>
<dbReference type="OrthoDB" id="2414723at2759"/>
<feature type="region of interest" description="Disordered" evidence="1">
    <location>
        <begin position="52"/>
        <end position="79"/>
    </location>
</feature>
<dbReference type="InterPro" id="IPR000210">
    <property type="entry name" value="BTB/POZ_dom"/>
</dbReference>
<protein>
    <recommendedName>
        <fullName evidence="2">BTB domain-containing protein</fullName>
    </recommendedName>
</protein>
<evidence type="ECO:0000256" key="1">
    <source>
        <dbReference type="SAM" id="MobiDB-lite"/>
    </source>
</evidence>
<reference evidence="3" key="1">
    <citation type="submission" date="2020-12" db="EMBL/GenBank/DDBJ databases">
        <title>Metabolic potential, ecology and presence of endohyphal bacteria is reflected in genomic diversity of Mucoromycotina.</title>
        <authorList>
            <person name="Muszewska A."/>
            <person name="Okrasinska A."/>
            <person name="Steczkiewicz K."/>
            <person name="Drgas O."/>
            <person name="Orlowska M."/>
            <person name="Perlinska-Lenart U."/>
            <person name="Aleksandrzak-Piekarczyk T."/>
            <person name="Szatraj K."/>
            <person name="Zielenkiewicz U."/>
            <person name="Pilsyk S."/>
            <person name="Malc E."/>
            <person name="Mieczkowski P."/>
            <person name="Kruszewska J.S."/>
            <person name="Biernat P."/>
            <person name="Pawlowska J."/>
        </authorList>
    </citation>
    <scope>NUCLEOTIDE SEQUENCE</scope>
    <source>
        <strain evidence="3">CBS 226.32</strain>
    </source>
</reference>
<dbReference type="Proteomes" id="UP000650833">
    <property type="component" value="Unassembled WGS sequence"/>
</dbReference>
<sequence>MLNNDMDPIAFFDHLAATSQSSSEDEMRTIYRAVEKQQNTINNNKQLLNSRSLETIKPVKKEGDEEEEEEEEEEIDLISSRQSQKSFTSKWYELVASYRLEKQDLSQHLKDQLMALEEIEEHFDKANIDLHSKIEHSYHEISMNIINHQQHIIVEKQQFQKEQNIIKEIRKFQEEKIKLNVGGQLFETSLTTLRKDPNSMLASMFSEDQTILPDADNSYFIDRDSTYFRLVLNYLRDLRIPANIVEDPKIMDELMQEARFYKLNDLLKLRWNNLPVITQDELHHLYPLPPRNVNEIIIYRPTIFQLQKKNLSNLDFSHYHIDPRSCFKDSYLENCKFYDARFGFDFDHQVDFTYTYLVGATFPKEGTNNRASGVEIKMDGAILSENAEDMFP</sequence>
<dbReference type="InterPro" id="IPR011333">
    <property type="entry name" value="SKP1/BTB/POZ_sf"/>
</dbReference>
<gene>
    <name evidence="3" type="ORF">INT46_004604</name>
</gene>
<dbReference type="GO" id="GO:0051260">
    <property type="term" value="P:protein homooligomerization"/>
    <property type="evidence" value="ECO:0007669"/>
    <property type="project" value="InterPro"/>
</dbReference>
<evidence type="ECO:0000313" key="4">
    <source>
        <dbReference type="Proteomes" id="UP000650833"/>
    </source>
</evidence>
<comment type="caution">
    <text evidence="3">The sequence shown here is derived from an EMBL/GenBank/DDBJ whole genome shotgun (WGS) entry which is preliminary data.</text>
</comment>
<feature type="domain" description="BTB" evidence="2">
    <location>
        <begin position="175"/>
        <end position="278"/>
    </location>
</feature>
<dbReference type="SMART" id="SM00225">
    <property type="entry name" value="BTB"/>
    <property type="match status" value="1"/>
</dbReference>
<dbReference type="InterPro" id="IPR045068">
    <property type="entry name" value="BACURD1-3"/>
</dbReference>
<dbReference type="AlphaFoldDB" id="A0A8H7UZ85"/>
<feature type="compositionally biased region" description="Acidic residues" evidence="1">
    <location>
        <begin position="64"/>
        <end position="76"/>
    </location>
</feature>
<dbReference type="EMBL" id="JAEPRC010000345">
    <property type="protein sequence ID" value="KAG2199612.1"/>
    <property type="molecule type" value="Genomic_DNA"/>
</dbReference>
<evidence type="ECO:0000313" key="3">
    <source>
        <dbReference type="EMBL" id="KAG2199612.1"/>
    </source>
</evidence>
<dbReference type="SUPFAM" id="SSF54695">
    <property type="entry name" value="POZ domain"/>
    <property type="match status" value="1"/>
</dbReference>
<dbReference type="InterPro" id="IPR003131">
    <property type="entry name" value="T1-type_BTB"/>
</dbReference>
<dbReference type="Pfam" id="PF02214">
    <property type="entry name" value="BTB_2"/>
    <property type="match status" value="1"/>
</dbReference>
<dbReference type="PANTHER" id="PTHR11145:SF8">
    <property type="entry name" value="RE57120P"/>
    <property type="match status" value="1"/>
</dbReference>
<organism evidence="3 4">
    <name type="scientific">Mucor plumbeus</name>
    <dbReference type="NCBI Taxonomy" id="97098"/>
    <lineage>
        <taxon>Eukaryota</taxon>
        <taxon>Fungi</taxon>
        <taxon>Fungi incertae sedis</taxon>
        <taxon>Mucoromycota</taxon>
        <taxon>Mucoromycotina</taxon>
        <taxon>Mucoromycetes</taxon>
        <taxon>Mucorales</taxon>
        <taxon>Mucorineae</taxon>
        <taxon>Mucoraceae</taxon>
        <taxon>Mucor</taxon>
    </lineage>
</organism>